<dbReference type="Pfam" id="PF03009">
    <property type="entry name" value="GDPD"/>
    <property type="match status" value="1"/>
</dbReference>
<dbReference type="PANTHER" id="PTHR46320">
    <property type="entry name" value="GLYCEROPHOSPHODIESTER PHOSPHODIESTERASE 1"/>
    <property type="match status" value="1"/>
</dbReference>
<proteinExistence type="predicted"/>
<dbReference type="GO" id="GO:0005886">
    <property type="term" value="C:plasma membrane"/>
    <property type="evidence" value="ECO:0007669"/>
    <property type="project" value="TreeGrafter"/>
</dbReference>
<dbReference type="PROSITE" id="PS51704">
    <property type="entry name" value="GP_PDE"/>
    <property type="match status" value="1"/>
</dbReference>
<dbReference type="GO" id="GO:0006580">
    <property type="term" value="P:ethanolamine metabolic process"/>
    <property type="evidence" value="ECO:0007669"/>
    <property type="project" value="TreeGrafter"/>
</dbReference>
<dbReference type="SUPFAM" id="SSF51695">
    <property type="entry name" value="PLC-like phosphodiesterases"/>
    <property type="match status" value="1"/>
</dbReference>
<gene>
    <name evidence="3" type="ORF">GCM10010982_06840</name>
</gene>
<evidence type="ECO:0000313" key="3">
    <source>
        <dbReference type="EMBL" id="GGO65316.1"/>
    </source>
</evidence>
<reference evidence="3" key="1">
    <citation type="journal article" date="2014" name="Int. J. Syst. Evol. Microbiol.">
        <title>Complete genome sequence of Corynebacterium casei LMG S-19264T (=DSM 44701T), isolated from a smear-ripened cheese.</title>
        <authorList>
            <consortium name="US DOE Joint Genome Institute (JGI-PGF)"/>
            <person name="Walter F."/>
            <person name="Albersmeier A."/>
            <person name="Kalinowski J."/>
            <person name="Ruckert C."/>
        </authorList>
    </citation>
    <scope>NUCLEOTIDE SEQUENCE</scope>
    <source>
        <strain evidence="3">CGMCC 1.7086</strain>
    </source>
</reference>
<dbReference type="CDD" id="cd08566">
    <property type="entry name" value="GDPD_AtGDE_like"/>
    <property type="match status" value="1"/>
</dbReference>
<dbReference type="InterPro" id="IPR030395">
    <property type="entry name" value="GP_PDE_dom"/>
</dbReference>
<dbReference type="Proteomes" id="UP000606935">
    <property type="component" value="Unassembled WGS sequence"/>
</dbReference>
<evidence type="ECO:0000259" key="2">
    <source>
        <dbReference type="PROSITE" id="PS51704"/>
    </source>
</evidence>
<keyword evidence="4" id="KW-1185">Reference proteome</keyword>
<sequence length="339" mass="38735">MLKAVITSIAMLLWHMSAHASHIDNILQHWKTPSDGYVFVVAHRAAFMENGQIIHPENSLAAIEYAINLGVDMVELDLRITKDGRFVILHDATVDRTTNGYGKISEMTFSETQEINLINEVTGEKTDYKIPTLEQVYKLVKGKIMVNLDPKLDIDELKESLEIADDFGVAEHIILKGRSDTQEERKKIKRLVDSLPFKVDFMPILRDKRITSFADIQATYALLKPEAVEMVVGMPNHDDGNYLTKDGGILFSEKTGLLSKRYDSHLWINTLYIDALRGKIDSLQWNGGRHDVLGLKYPHEVFDFWIEKGATIIQTDEPKFLISWLKKKNLRQTKNNEPQ</sequence>
<dbReference type="InterPro" id="IPR032160">
    <property type="entry name" value="DUF4996"/>
</dbReference>
<dbReference type="PROSITE" id="PS50007">
    <property type="entry name" value="PIPLC_X_DOMAIN"/>
    <property type="match status" value="1"/>
</dbReference>
<comment type="caution">
    <text evidence="3">The sequence shown here is derived from an EMBL/GenBank/DDBJ whole genome shotgun (WGS) entry which is preliminary data.</text>
</comment>
<dbReference type="PANTHER" id="PTHR46320:SF1">
    <property type="entry name" value="GLYCEROPHOSPHODIESTER PHOSPHODIESTERASE 1"/>
    <property type="match status" value="1"/>
</dbReference>
<feature type="signal peptide" evidence="1">
    <location>
        <begin position="1"/>
        <end position="20"/>
    </location>
</feature>
<dbReference type="EMBL" id="BMLS01000001">
    <property type="protein sequence ID" value="GGO65316.1"/>
    <property type="molecule type" value="Genomic_DNA"/>
</dbReference>
<dbReference type="RefSeq" id="WP_188690297.1">
    <property type="nucleotide sequence ID" value="NZ_BMLS01000001.1"/>
</dbReference>
<organism evidence="3 4">
    <name type="scientific">Bowmanella pacifica</name>
    <dbReference type="NCBI Taxonomy" id="502051"/>
    <lineage>
        <taxon>Bacteria</taxon>
        <taxon>Pseudomonadati</taxon>
        <taxon>Pseudomonadota</taxon>
        <taxon>Gammaproteobacteria</taxon>
        <taxon>Alteromonadales</taxon>
        <taxon>Alteromonadaceae</taxon>
        <taxon>Bowmanella</taxon>
    </lineage>
</organism>
<name>A0A918DG97_9ALTE</name>
<feature type="domain" description="GP-PDE" evidence="2">
    <location>
        <begin position="38"/>
        <end position="325"/>
    </location>
</feature>
<dbReference type="GO" id="GO:0070291">
    <property type="term" value="P:N-acylethanolamine metabolic process"/>
    <property type="evidence" value="ECO:0007669"/>
    <property type="project" value="TreeGrafter"/>
</dbReference>
<keyword evidence="1" id="KW-0732">Signal</keyword>
<reference evidence="3" key="2">
    <citation type="submission" date="2020-09" db="EMBL/GenBank/DDBJ databases">
        <authorList>
            <person name="Sun Q."/>
            <person name="Zhou Y."/>
        </authorList>
    </citation>
    <scope>NUCLEOTIDE SEQUENCE</scope>
    <source>
        <strain evidence="3">CGMCC 1.7086</strain>
    </source>
</reference>
<dbReference type="AlphaFoldDB" id="A0A918DG97"/>
<feature type="chain" id="PRO_5037748744" evidence="1">
    <location>
        <begin position="21"/>
        <end position="339"/>
    </location>
</feature>
<evidence type="ECO:0000313" key="4">
    <source>
        <dbReference type="Proteomes" id="UP000606935"/>
    </source>
</evidence>
<dbReference type="GO" id="GO:0008889">
    <property type="term" value="F:glycerophosphodiester phosphodiesterase activity"/>
    <property type="evidence" value="ECO:0007669"/>
    <property type="project" value="TreeGrafter"/>
</dbReference>
<dbReference type="Pfam" id="PF16387">
    <property type="entry name" value="DUF4996"/>
    <property type="match status" value="1"/>
</dbReference>
<dbReference type="Gene3D" id="3.20.20.190">
    <property type="entry name" value="Phosphatidylinositol (PI) phosphodiesterase"/>
    <property type="match status" value="1"/>
</dbReference>
<dbReference type="GO" id="GO:0006644">
    <property type="term" value="P:phospholipid metabolic process"/>
    <property type="evidence" value="ECO:0007669"/>
    <property type="project" value="TreeGrafter"/>
</dbReference>
<dbReference type="InterPro" id="IPR017946">
    <property type="entry name" value="PLC-like_Pdiesterase_TIM-brl"/>
</dbReference>
<accession>A0A918DG97</accession>
<protein>
    <submittedName>
        <fullName evidence="3">Glycerophosphoryl diester phosphodiesterase</fullName>
    </submittedName>
</protein>
<evidence type="ECO:0000256" key="1">
    <source>
        <dbReference type="SAM" id="SignalP"/>
    </source>
</evidence>